<feature type="signal peptide" evidence="1">
    <location>
        <begin position="1"/>
        <end position="21"/>
    </location>
</feature>
<dbReference type="OrthoDB" id="280680at2"/>
<keyword evidence="1" id="KW-0732">Signal</keyword>
<dbReference type="Pfam" id="PF07589">
    <property type="entry name" value="PEP-CTERM"/>
    <property type="match status" value="1"/>
</dbReference>
<sequence length="256" mass="27048">MKKVLVTLIAMGSLVSTFTFAGPINGTGFIIPDVIFGSGNANGSFTGTTENNVELGLRGKVRYNLLGVPENTFNYDGNRTYTFDPASSNAPANRSVFNFEWSINSDVIGSGQTPLTSFFYQLDIDLDPTVGTNFLSFDPINLDVADHAIGNNATGNGEGSVAGNETDYGNMISTSNVGQNSWNLGFFSPDGFDPQTEGMFTIGLSAFFADGSLAASTDIDIIYGNVPSSSVPEPASLALLALSLVGLRFSRRKAKA</sequence>
<dbReference type="RefSeq" id="WP_120355300.1">
    <property type="nucleotide sequence ID" value="NZ_RAQO01000006.1"/>
</dbReference>
<feature type="chain" id="PRO_5019055517" evidence="1">
    <location>
        <begin position="22"/>
        <end position="256"/>
    </location>
</feature>
<organism evidence="3 4">
    <name type="scientific">Alginatibacterium sediminis</name>
    <dbReference type="NCBI Taxonomy" id="2164068"/>
    <lineage>
        <taxon>Bacteria</taxon>
        <taxon>Pseudomonadati</taxon>
        <taxon>Pseudomonadota</taxon>
        <taxon>Gammaproteobacteria</taxon>
        <taxon>Alteromonadales</taxon>
        <taxon>Alteromonadaceae</taxon>
        <taxon>Alginatibacterium</taxon>
    </lineage>
</organism>
<evidence type="ECO:0000259" key="2">
    <source>
        <dbReference type="Pfam" id="PF07589"/>
    </source>
</evidence>
<evidence type="ECO:0000313" key="3">
    <source>
        <dbReference type="EMBL" id="RKF18074.1"/>
    </source>
</evidence>
<proteinExistence type="predicted"/>
<dbReference type="InterPro" id="IPR013424">
    <property type="entry name" value="Ice-binding_C"/>
</dbReference>
<reference evidence="3 4" key="1">
    <citation type="submission" date="2018-09" db="EMBL/GenBank/DDBJ databases">
        <authorList>
            <person name="Wang Z."/>
        </authorList>
    </citation>
    <scope>NUCLEOTIDE SEQUENCE [LARGE SCALE GENOMIC DNA]</scope>
    <source>
        <strain evidence="3 4">ALS 81</strain>
    </source>
</reference>
<evidence type="ECO:0000256" key="1">
    <source>
        <dbReference type="SAM" id="SignalP"/>
    </source>
</evidence>
<dbReference type="EMBL" id="RAQO01000006">
    <property type="protein sequence ID" value="RKF18074.1"/>
    <property type="molecule type" value="Genomic_DNA"/>
</dbReference>
<accession>A0A420EBN8</accession>
<evidence type="ECO:0000313" key="4">
    <source>
        <dbReference type="Proteomes" id="UP000286482"/>
    </source>
</evidence>
<dbReference type="AlphaFoldDB" id="A0A420EBN8"/>
<name>A0A420EBN8_9ALTE</name>
<feature type="domain" description="Ice-binding protein C-terminal" evidence="2">
    <location>
        <begin position="230"/>
        <end position="252"/>
    </location>
</feature>
<comment type="caution">
    <text evidence="3">The sequence shown here is derived from an EMBL/GenBank/DDBJ whole genome shotgun (WGS) entry which is preliminary data.</text>
</comment>
<gene>
    <name evidence="3" type="ORF">DBZ36_12610</name>
</gene>
<dbReference type="NCBIfam" id="TIGR02595">
    <property type="entry name" value="PEP_CTERM"/>
    <property type="match status" value="1"/>
</dbReference>
<keyword evidence="4" id="KW-1185">Reference proteome</keyword>
<dbReference type="Proteomes" id="UP000286482">
    <property type="component" value="Unassembled WGS sequence"/>
</dbReference>
<protein>
    <submittedName>
        <fullName evidence="3">PEP-CTERM sorting domain-containing protein</fullName>
    </submittedName>
</protein>